<dbReference type="Gene3D" id="3.40.50.300">
    <property type="entry name" value="P-loop containing nucleotide triphosphate hydrolases"/>
    <property type="match status" value="1"/>
</dbReference>
<evidence type="ECO:0000259" key="1">
    <source>
        <dbReference type="Pfam" id="PF00005"/>
    </source>
</evidence>
<name>A0ABX7IS27_9GAMM</name>
<dbReference type="Pfam" id="PF00005">
    <property type="entry name" value="ABC_tran"/>
    <property type="match status" value="1"/>
</dbReference>
<protein>
    <submittedName>
        <fullName evidence="2">ATP-binding cassette domain-containing protein</fullName>
    </submittedName>
</protein>
<accession>A0ABX7IS27</accession>
<gene>
    <name evidence="2" type="ORF">JSY38_04815</name>
</gene>
<dbReference type="InterPro" id="IPR050334">
    <property type="entry name" value="Molybdenum_import_ModC"/>
</dbReference>
<organism evidence="2 3">
    <name type="scientific">Marinomonas foliarum</name>
    <dbReference type="NCBI Taxonomy" id="491950"/>
    <lineage>
        <taxon>Bacteria</taxon>
        <taxon>Pseudomonadati</taxon>
        <taxon>Pseudomonadota</taxon>
        <taxon>Gammaproteobacteria</taxon>
        <taxon>Oceanospirillales</taxon>
        <taxon>Oceanospirillaceae</taxon>
        <taxon>Marinomonas</taxon>
    </lineage>
</organism>
<dbReference type="InterPro" id="IPR003439">
    <property type="entry name" value="ABC_transporter-like_ATP-bd"/>
</dbReference>
<keyword evidence="3" id="KW-1185">Reference proteome</keyword>
<evidence type="ECO:0000313" key="3">
    <source>
        <dbReference type="Proteomes" id="UP000644167"/>
    </source>
</evidence>
<keyword evidence="2" id="KW-0067">ATP-binding</keyword>
<proteinExistence type="predicted"/>
<sequence>MTLLDDDKSLHIQIVKPSIRHSNFSLDINLHLPSTGVTALFGSSGSGKTTVLRHIAGLEASNNSHIRLENTVWQTPQTSLPPINDP</sequence>
<feature type="domain" description="ABC transporter" evidence="1">
    <location>
        <begin position="27"/>
        <end position="76"/>
    </location>
</feature>
<dbReference type="PANTHER" id="PTHR43514">
    <property type="entry name" value="ABC TRANSPORTER I FAMILY MEMBER 10"/>
    <property type="match status" value="1"/>
</dbReference>
<evidence type="ECO:0000313" key="2">
    <source>
        <dbReference type="EMBL" id="QRV24859.1"/>
    </source>
</evidence>
<dbReference type="PANTHER" id="PTHR43514:SF10">
    <property type="entry name" value="MOLYBDENUM IMPORT ATP-BINDING PROTEIN MODC 2"/>
    <property type="match status" value="1"/>
</dbReference>
<dbReference type="SUPFAM" id="SSF52540">
    <property type="entry name" value="P-loop containing nucleoside triphosphate hydrolases"/>
    <property type="match status" value="1"/>
</dbReference>
<dbReference type="RefSeq" id="WP_181858484.1">
    <property type="nucleotide sequence ID" value="NZ_CP070273.1"/>
</dbReference>
<dbReference type="EMBL" id="CP070273">
    <property type="protein sequence ID" value="QRV24859.1"/>
    <property type="molecule type" value="Genomic_DNA"/>
</dbReference>
<keyword evidence="2" id="KW-0547">Nucleotide-binding</keyword>
<reference evidence="2 3" key="1">
    <citation type="submission" date="2021-02" db="EMBL/GenBank/DDBJ databases">
        <title>The genome of Marinomonas foliarum JZW.</title>
        <authorList>
            <person name="Sun M."/>
        </authorList>
    </citation>
    <scope>NUCLEOTIDE SEQUENCE [LARGE SCALE GENOMIC DNA]</scope>
    <source>
        <strain evidence="2 3">JZW</strain>
    </source>
</reference>
<dbReference type="InterPro" id="IPR027417">
    <property type="entry name" value="P-loop_NTPase"/>
</dbReference>
<dbReference type="GO" id="GO:0005524">
    <property type="term" value="F:ATP binding"/>
    <property type="evidence" value="ECO:0007669"/>
    <property type="project" value="UniProtKB-KW"/>
</dbReference>
<dbReference type="Proteomes" id="UP000644167">
    <property type="component" value="Chromosome"/>
</dbReference>